<dbReference type="NCBIfam" id="TIGR01492">
    <property type="entry name" value="CPW_WPC"/>
    <property type="match status" value="1"/>
</dbReference>
<name>A0A1R4AC24_BABMR</name>
<keyword evidence="1" id="KW-0732">Signal</keyword>
<dbReference type="GeneID" id="24425328"/>
<gene>
    <name evidence="3" type="ORF">BMR1_03g03410</name>
</gene>
<reference evidence="3 4" key="3">
    <citation type="journal article" date="2016" name="Sci. Rep.">
        <title>Genome-wide diversity and gene expression profiling of Babesia microti isolates identify polymorphic genes that mediate host-pathogen interactions.</title>
        <authorList>
            <person name="Silva J.C."/>
            <person name="Cornillot E."/>
            <person name="McCracken C."/>
            <person name="Usmani-Brown S."/>
            <person name="Dwivedi A."/>
            <person name="Ifeonu O.O."/>
            <person name="Crabtree J."/>
            <person name="Gotia H.T."/>
            <person name="Virji A.Z."/>
            <person name="Reynes C."/>
            <person name="Colinge J."/>
            <person name="Kumar V."/>
            <person name="Lawres L."/>
            <person name="Pazzi J.E."/>
            <person name="Pablo J.V."/>
            <person name="Hung C."/>
            <person name="Brancato J."/>
            <person name="Kumari P."/>
            <person name="Orvis J."/>
            <person name="Tretina K."/>
            <person name="Chibucos M."/>
            <person name="Ott S."/>
            <person name="Sadzewicz L."/>
            <person name="Sengamalay N."/>
            <person name="Shetty A.C."/>
            <person name="Su Q."/>
            <person name="Tallon L."/>
            <person name="Fraser C.M."/>
            <person name="Frutos R."/>
            <person name="Molina D.M."/>
            <person name="Krause P.J."/>
            <person name="Ben Mamoun C."/>
        </authorList>
    </citation>
    <scope>NUCLEOTIDE SEQUENCE [LARGE SCALE GENOMIC DNA]</scope>
    <source>
        <strain evidence="3 4">RI</strain>
    </source>
</reference>
<dbReference type="Pfam" id="PF09717">
    <property type="entry name" value="CPW_WPC"/>
    <property type="match status" value="3"/>
</dbReference>
<proteinExistence type="predicted"/>
<dbReference type="SMART" id="SM01099">
    <property type="entry name" value="CPW_WPC"/>
    <property type="match status" value="3"/>
</dbReference>
<evidence type="ECO:0000313" key="4">
    <source>
        <dbReference type="Proteomes" id="UP000002899"/>
    </source>
</evidence>
<evidence type="ECO:0000313" key="3">
    <source>
        <dbReference type="EMBL" id="SJK86569.1"/>
    </source>
</evidence>
<dbReference type="KEGG" id="bmic:BMR1_03g03410"/>
<reference evidence="3 4" key="2">
    <citation type="journal article" date="2013" name="PLoS ONE">
        <title>Whole genome mapping and re-organization of the nuclear and mitochondrial genomes of Babesia microti isolates.</title>
        <authorList>
            <person name="Cornillot E."/>
            <person name="Dassouli A."/>
            <person name="Garg A."/>
            <person name="Pachikara N."/>
            <person name="Randazzo S."/>
            <person name="Depoix D."/>
            <person name="Carcy B."/>
            <person name="Delbecq S."/>
            <person name="Frutos R."/>
            <person name="Silva J.C."/>
            <person name="Sutton R."/>
            <person name="Krause P.J."/>
            <person name="Mamoun C.B."/>
        </authorList>
    </citation>
    <scope>NUCLEOTIDE SEQUENCE [LARGE SCALE GENOMIC DNA]</scope>
    <source>
        <strain evidence="3 4">RI</strain>
    </source>
</reference>
<dbReference type="OrthoDB" id="361166at2759"/>
<dbReference type="Proteomes" id="UP000002899">
    <property type="component" value="Chromosome III"/>
</dbReference>
<feature type="domain" description="CPW-WPC" evidence="2">
    <location>
        <begin position="93"/>
        <end position="146"/>
    </location>
</feature>
<dbReference type="EMBL" id="LN871598">
    <property type="protein sequence ID" value="SJK86569.1"/>
    <property type="molecule type" value="Genomic_DNA"/>
</dbReference>
<protein>
    <recommendedName>
        <fullName evidence="2">CPW-WPC domain-containing protein</fullName>
    </recommendedName>
</protein>
<reference evidence="3 4" key="1">
    <citation type="journal article" date="2012" name="Nucleic Acids Res.">
        <title>Sequencing of the smallest Apicomplexan genome from the human pathogen Babesia microti.</title>
        <authorList>
            <person name="Cornillot E."/>
            <person name="Hadj-Kaddour K."/>
            <person name="Dassouli A."/>
            <person name="Noel B."/>
            <person name="Ranwez V."/>
            <person name="Vacherie B."/>
            <person name="Augagneur Y."/>
            <person name="Bres V."/>
            <person name="Duclos A."/>
            <person name="Randazzo S."/>
            <person name="Carcy B."/>
            <person name="Debierre-Grockiego F."/>
            <person name="Delbecq S."/>
            <person name="Moubri-Menage K."/>
            <person name="Shams-Eldin H."/>
            <person name="Usmani-Brown S."/>
            <person name="Bringaud F."/>
            <person name="Wincker P."/>
            <person name="Vivares C.P."/>
            <person name="Schwarz R.T."/>
            <person name="Schetters T.P."/>
            <person name="Krause P.J."/>
            <person name="Gorenflot A."/>
            <person name="Berry V."/>
            <person name="Barbe V."/>
            <person name="Ben Mamoun C."/>
        </authorList>
    </citation>
    <scope>NUCLEOTIDE SEQUENCE [LARGE SCALE GENOMIC DNA]</scope>
    <source>
        <strain evidence="3 4">RI</strain>
    </source>
</reference>
<accession>A0A1R4AC24</accession>
<dbReference type="VEuPathDB" id="PiroplasmaDB:BMR1_03g03410"/>
<organism evidence="3 4">
    <name type="scientific">Babesia microti (strain RI)</name>
    <dbReference type="NCBI Taxonomy" id="1133968"/>
    <lineage>
        <taxon>Eukaryota</taxon>
        <taxon>Sar</taxon>
        <taxon>Alveolata</taxon>
        <taxon>Apicomplexa</taxon>
        <taxon>Aconoidasida</taxon>
        <taxon>Piroplasmida</taxon>
        <taxon>Babesiidae</taxon>
        <taxon>Babesia</taxon>
    </lineage>
</organism>
<evidence type="ECO:0000256" key="1">
    <source>
        <dbReference type="SAM" id="SignalP"/>
    </source>
</evidence>
<sequence length="203" mass="22729">MDVEMHVVLALIITIIVPRITFCSECIVNYSLNCPEGWKALTNNQCLSPISYTGPCDSTISVLKSNNSTKDVEVKKTLEAKCKVKWPCSKTDNDYTRQCPDLWYLKPNGVCSPTYGYSGNCSDHHFSSVEDKKKWSHICNLKWSKSVTSDSTIITGCPKGWDRVLDLCIAPKSYNGPCLSVAQIANKTPDFKKTYSFLCEVTF</sequence>
<evidence type="ECO:0000259" key="2">
    <source>
        <dbReference type="SMART" id="SM01099"/>
    </source>
</evidence>
<feature type="signal peptide" evidence="1">
    <location>
        <begin position="1"/>
        <end position="23"/>
    </location>
</feature>
<keyword evidence="4" id="KW-1185">Reference proteome</keyword>
<feature type="domain" description="CPW-WPC" evidence="2">
    <location>
        <begin position="153"/>
        <end position="203"/>
    </location>
</feature>
<feature type="domain" description="CPW-WPC" evidence="2">
    <location>
        <begin position="26"/>
        <end position="90"/>
    </location>
</feature>
<feature type="chain" id="PRO_5012413166" description="CPW-WPC domain-containing protein" evidence="1">
    <location>
        <begin position="24"/>
        <end position="203"/>
    </location>
</feature>
<dbReference type="RefSeq" id="XP_021338711.1">
    <property type="nucleotide sequence ID" value="XM_021482161.1"/>
</dbReference>
<dbReference type="AlphaFoldDB" id="A0A1R4AC24"/>
<dbReference type="InterPro" id="IPR006387">
    <property type="entry name" value="CPW_WPC_dom"/>
</dbReference>